<protein>
    <submittedName>
        <fullName evidence="3">Uncharacterized protein</fullName>
    </submittedName>
</protein>
<feature type="compositionally biased region" description="Polar residues" evidence="1">
    <location>
        <begin position="14"/>
        <end position="33"/>
    </location>
</feature>
<evidence type="ECO:0000256" key="1">
    <source>
        <dbReference type="SAM" id="MobiDB-lite"/>
    </source>
</evidence>
<evidence type="ECO:0000313" key="4">
    <source>
        <dbReference type="Proteomes" id="UP001147760"/>
    </source>
</evidence>
<dbReference type="OrthoDB" id="5421765at2759"/>
<reference evidence="3" key="1">
    <citation type="submission" date="2022-12" db="EMBL/GenBank/DDBJ databases">
        <authorList>
            <person name="Petersen C."/>
        </authorList>
    </citation>
    <scope>NUCLEOTIDE SEQUENCE</scope>
    <source>
        <strain evidence="3">IBT 17660</strain>
    </source>
</reference>
<accession>A0A9W9WGW6</accession>
<reference evidence="3" key="2">
    <citation type="journal article" date="2023" name="IMA Fungus">
        <title>Comparative genomic study of the Penicillium genus elucidates a diverse pangenome and 15 lateral gene transfer events.</title>
        <authorList>
            <person name="Petersen C."/>
            <person name="Sorensen T."/>
            <person name="Nielsen M.R."/>
            <person name="Sondergaard T.E."/>
            <person name="Sorensen J.L."/>
            <person name="Fitzpatrick D.A."/>
            <person name="Frisvad J.C."/>
            <person name="Nielsen K.L."/>
        </authorList>
    </citation>
    <scope>NUCLEOTIDE SEQUENCE</scope>
    <source>
        <strain evidence="3">IBT 17660</strain>
    </source>
</reference>
<dbReference type="AlphaFoldDB" id="A0A9W9WGW6"/>
<feature type="transmembrane region" description="Helical" evidence="2">
    <location>
        <begin position="93"/>
        <end position="116"/>
    </location>
</feature>
<gene>
    <name evidence="3" type="ORF">N7530_011227</name>
</gene>
<sequence length="412" mass="43571">MSVKIQPRQLEGNGIQSSSGVFGSSATVSPNLGASTTTETSAETTSSTSSLFQNPIGNVASRTASSDAIPFRTPTNSAAPLGSSHGDFNSGTLAGATVGAFAGGCILALLAAVLFFRSRKKTGEHVEKGGDFGSIEATADKISGQSISTFAGPSSTANPDTPAATTFIPKLLDLSPYIPQPADDSALCVRVQTLFDQAGLHVENYYSRTASNPPLSADAVARISCYDSRSLPASIVTMLSKPQSQRAVLTHALVQSLLRAIQPGTVAGSLLPACYAQSPKQWESEMVNIDTERAGFAWRMLTSFLCTSNNQLPTTPENGIIKFAEDFTRVFEPYSNPQFAEADRVRHLASISKSAADLGIWLFSQPCSFMFRWTTSGGSGDKVVVLPAIVKVCDEQGRRLAVPETLVEEKTV</sequence>
<feature type="region of interest" description="Disordered" evidence="1">
    <location>
        <begin position="1"/>
        <end position="83"/>
    </location>
</feature>
<dbReference type="Proteomes" id="UP001147760">
    <property type="component" value="Unassembled WGS sequence"/>
</dbReference>
<evidence type="ECO:0000313" key="3">
    <source>
        <dbReference type="EMBL" id="KAJ5459283.1"/>
    </source>
</evidence>
<proteinExistence type="predicted"/>
<comment type="caution">
    <text evidence="3">The sequence shown here is derived from an EMBL/GenBank/DDBJ whole genome shotgun (WGS) entry which is preliminary data.</text>
</comment>
<name>A0A9W9WGW6_9EURO</name>
<evidence type="ECO:0000256" key="2">
    <source>
        <dbReference type="SAM" id="Phobius"/>
    </source>
</evidence>
<keyword evidence="2" id="KW-1133">Transmembrane helix</keyword>
<dbReference type="EMBL" id="JAPWDO010000008">
    <property type="protein sequence ID" value="KAJ5459283.1"/>
    <property type="molecule type" value="Genomic_DNA"/>
</dbReference>
<keyword evidence="2" id="KW-0812">Transmembrane</keyword>
<organism evidence="3 4">
    <name type="scientific">Penicillium desertorum</name>
    <dbReference type="NCBI Taxonomy" id="1303715"/>
    <lineage>
        <taxon>Eukaryota</taxon>
        <taxon>Fungi</taxon>
        <taxon>Dikarya</taxon>
        <taxon>Ascomycota</taxon>
        <taxon>Pezizomycotina</taxon>
        <taxon>Eurotiomycetes</taxon>
        <taxon>Eurotiomycetidae</taxon>
        <taxon>Eurotiales</taxon>
        <taxon>Aspergillaceae</taxon>
        <taxon>Penicillium</taxon>
    </lineage>
</organism>
<feature type="compositionally biased region" description="Low complexity" evidence="1">
    <location>
        <begin position="34"/>
        <end position="50"/>
    </location>
</feature>
<keyword evidence="2" id="KW-0472">Membrane</keyword>
<feature type="compositionally biased region" description="Polar residues" evidence="1">
    <location>
        <begin position="51"/>
        <end position="66"/>
    </location>
</feature>
<keyword evidence="4" id="KW-1185">Reference proteome</keyword>